<dbReference type="InterPro" id="IPR016181">
    <property type="entry name" value="Acyl_CoA_acyltransferase"/>
</dbReference>
<dbReference type="Proteomes" id="UP000192902">
    <property type="component" value="Chromosome"/>
</dbReference>
<proteinExistence type="predicted"/>
<gene>
    <name evidence="2" type="primary">pseH</name>
    <name evidence="2" type="ORF">CCUN_1343</name>
</gene>
<dbReference type="Gene3D" id="3.40.630.30">
    <property type="match status" value="1"/>
</dbReference>
<feature type="domain" description="N-acetyltransferase" evidence="1">
    <location>
        <begin position="2"/>
        <end position="157"/>
    </location>
</feature>
<dbReference type="eggNOG" id="COG1670">
    <property type="taxonomic scope" value="Bacteria"/>
</dbReference>
<dbReference type="RefSeq" id="WP_027306535.1">
    <property type="nucleotide sequence ID" value="NZ_CP020867.1"/>
</dbReference>
<dbReference type="STRING" id="1121267.CCUN_1343"/>
<sequence length="157" mass="18397">MIELKNFTSLNKSEFYLVLAWRNDPNIAHFTKNQKISLNEHLTFFDKLKILNDKKYFLVFDKDEPIGVINFIDICEESCEFGLYANPYLKGKGQILMDELKNYAFGILKVRKIKACVFKHNEKALNLYLKNAFEIYKEDEKMFYISLSNGGGDLPFL</sequence>
<evidence type="ECO:0000313" key="2">
    <source>
        <dbReference type="EMBL" id="ARJ56931.1"/>
    </source>
</evidence>
<protein>
    <submittedName>
        <fullName evidence="2">UDP-4-amino-4,6-dideoxy-beta-L-AltNAc o-acetyltransferase</fullName>
        <ecNumber evidence="2">2.3.1.202</ecNumber>
    </submittedName>
</protein>
<dbReference type="GO" id="GO:0016747">
    <property type="term" value="F:acyltransferase activity, transferring groups other than amino-acyl groups"/>
    <property type="evidence" value="ECO:0007669"/>
    <property type="project" value="InterPro"/>
</dbReference>
<dbReference type="PANTHER" id="PTHR43415">
    <property type="entry name" value="SPERMIDINE N(1)-ACETYLTRANSFERASE"/>
    <property type="match status" value="1"/>
</dbReference>
<keyword evidence="2" id="KW-0808">Transferase</keyword>
<dbReference type="AlphaFoldDB" id="A0A1W6BXW6"/>
<dbReference type="EC" id="2.3.1.202" evidence="2"/>
<evidence type="ECO:0000259" key="1">
    <source>
        <dbReference type="PROSITE" id="PS51186"/>
    </source>
</evidence>
<evidence type="ECO:0000313" key="3">
    <source>
        <dbReference type="Proteomes" id="UP000192902"/>
    </source>
</evidence>
<dbReference type="SUPFAM" id="SSF55729">
    <property type="entry name" value="Acyl-CoA N-acyltransferases (Nat)"/>
    <property type="match status" value="1"/>
</dbReference>
<dbReference type="OrthoDB" id="5396834at2"/>
<dbReference type="Pfam" id="PF13302">
    <property type="entry name" value="Acetyltransf_3"/>
    <property type="match status" value="1"/>
</dbReference>
<dbReference type="PROSITE" id="PS51186">
    <property type="entry name" value="GNAT"/>
    <property type="match status" value="1"/>
</dbReference>
<dbReference type="PANTHER" id="PTHR43415:SF3">
    <property type="entry name" value="GNAT-FAMILY ACETYLTRANSFERASE"/>
    <property type="match status" value="1"/>
</dbReference>
<keyword evidence="2" id="KW-0012">Acyltransferase</keyword>
<organism evidence="2 3">
    <name type="scientific">Campylobacter cuniculorum DSM 23162 = LMG 24588</name>
    <dbReference type="NCBI Taxonomy" id="1121267"/>
    <lineage>
        <taxon>Bacteria</taxon>
        <taxon>Pseudomonadati</taxon>
        <taxon>Campylobacterota</taxon>
        <taxon>Epsilonproteobacteria</taxon>
        <taxon>Campylobacterales</taxon>
        <taxon>Campylobacteraceae</taxon>
        <taxon>Campylobacter</taxon>
    </lineage>
</organism>
<name>A0A1W6BXW6_9BACT</name>
<dbReference type="EMBL" id="CP020867">
    <property type="protein sequence ID" value="ARJ56931.1"/>
    <property type="molecule type" value="Genomic_DNA"/>
</dbReference>
<dbReference type="InterPro" id="IPR000182">
    <property type="entry name" value="GNAT_dom"/>
</dbReference>
<dbReference type="KEGG" id="ccun:CCUN_1343"/>
<dbReference type="InterPro" id="IPR020036">
    <property type="entry name" value="PseH"/>
</dbReference>
<reference evidence="2 3" key="1">
    <citation type="submission" date="2017-04" db="EMBL/GenBank/DDBJ databases">
        <title>Complete genome sequence of the Campylobacter cuniculorum type strain LMG24588.</title>
        <authorList>
            <person name="Miller W.G."/>
            <person name="Yee E."/>
            <person name="Revez J."/>
            <person name="Bono J.L."/>
            <person name="Rossi M."/>
        </authorList>
    </citation>
    <scope>NUCLEOTIDE SEQUENCE [LARGE SCALE GENOMIC DNA]</scope>
    <source>
        <strain evidence="2 3">LMG 24588</strain>
    </source>
</reference>
<dbReference type="NCBIfam" id="TIGR03585">
    <property type="entry name" value="PseH"/>
    <property type="match status" value="1"/>
</dbReference>
<accession>A0A1W6BXW6</accession>